<dbReference type="SMART" id="SM00646">
    <property type="entry name" value="Ami_3"/>
    <property type="match status" value="1"/>
</dbReference>
<protein>
    <recommendedName>
        <fullName evidence="2">N-acetylmuramoyl-L-alanine amidase</fullName>
        <ecNumber evidence="2">3.5.1.28</ecNumber>
    </recommendedName>
</protein>
<dbReference type="PANTHER" id="PTHR30404">
    <property type="entry name" value="N-ACETYLMURAMOYL-L-ALANINE AMIDASE"/>
    <property type="match status" value="1"/>
</dbReference>
<dbReference type="InterPro" id="IPR050695">
    <property type="entry name" value="N-acetylmuramoyl_amidase_3"/>
</dbReference>
<evidence type="ECO:0000313" key="6">
    <source>
        <dbReference type="Proteomes" id="UP001143545"/>
    </source>
</evidence>
<keyword evidence="3" id="KW-0378">Hydrolase</keyword>
<name>A0A9W6B755_9FLAO</name>
<reference evidence="5" key="1">
    <citation type="submission" date="2022-07" db="EMBL/GenBank/DDBJ databases">
        <title>Taxonomy of Novel Oxalotrophic and Methylotrophic Bacteria.</title>
        <authorList>
            <person name="Sahin N."/>
            <person name="Tani A."/>
        </authorList>
    </citation>
    <scope>NUCLEOTIDE SEQUENCE</scope>
    <source>
        <strain evidence="5">AM327</strain>
    </source>
</reference>
<organism evidence="5 6">
    <name type="scientific">Neptunitalea chrysea</name>
    <dbReference type="NCBI Taxonomy" id="1647581"/>
    <lineage>
        <taxon>Bacteria</taxon>
        <taxon>Pseudomonadati</taxon>
        <taxon>Bacteroidota</taxon>
        <taxon>Flavobacteriia</taxon>
        <taxon>Flavobacteriales</taxon>
        <taxon>Flavobacteriaceae</taxon>
        <taxon>Neptunitalea</taxon>
    </lineage>
</organism>
<gene>
    <name evidence="5" type="ORF">NBRC110019_30350</name>
</gene>
<dbReference type="PANTHER" id="PTHR30404:SF0">
    <property type="entry name" value="N-ACETYLMURAMOYL-L-ALANINE AMIDASE AMIC"/>
    <property type="match status" value="1"/>
</dbReference>
<dbReference type="CDD" id="cd02696">
    <property type="entry name" value="MurNAc-LAA"/>
    <property type="match status" value="1"/>
</dbReference>
<dbReference type="SUPFAM" id="SSF53187">
    <property type="entry name" value="Zn-dependent exopeptidases"/>
    <property type="match status" value="1"/>
</dbReference>
<proteinExistence type="predicted"/>
<keyword evidence="6" id="KW-1185">Reference proteome</keyword>
<dbReference type="Proteomes" id="UP001143545">
    <property type="component" value="Unassembled WGS sequence"/>
</dbReference>
<dbReference type="Gene3D" id="3.40.630.40">
    <property type="entry name" value="Zn-dependent exopeptidases"/>
    <property type="match status" value="1"/>
</dbReference>
<accession>A0A9W6B755</accession>
<evidence type="ECO:0000259" key="4">
    <source>
        <dbReference type="SMART" id="SM00646"/>
    </source>
</evidence>
<dbReference type="EC" id="3.5.1.28" evidence="2"/>
<comment type="catalytic activity">
    <reaction evidence="1">
        <text>Hydrolyzes the link between N-acetylmuramoyl residues and L-amino acid residues in certain cell-wall glycopeptides.</text>
        <dbReference type="EC" id="3.5.1.28"/>
    </reaction>
</comment>
<dbReference type="Pfam" id="PF01520">
    <property type="entry name" value="Amidase_3"/>
    <property type="match status" value="1"/>
</dbReference>
<dbReference type="GO" id="GO:0009253">
    <property type="term" value="P:peptidoglycan catabolic process"/>
    <property type="evidence" value="ECO:0007669"/>
    <property type="project" value="InterPro"/>
</dbReference>
<evidence type="ECO:0000256" key="2">
    <source>
        <dbReference type="ARBA" id="ARBA00011901"/>
    </source>
</evidence>
<evidence type="ECO:0000313" key="5">
    <source>
        <dbReference type="EMBL" id="GLB53994.1"/>
    </source>
</evidence>
<dbReference type="EMBL" id="BRVP01000030">
    <property type="protein sequence ID" value="GLB53994.1"/>
    <property type="molecule type" value="Genomic_DNA"/>
</dbReference>
<evidence type="ECO:0000256" key="1">
    <source>
        <dbReference type="ARBA" id="ARBA00001561"/>
    </source>
</evidence>
<dbReference type="AlphaFoldDB" id="A0A9W6B755"/>
<dbReference type="GO" id="GO:0030288">
    <property type="term" value="C:outer membrane-bounded periplasmic space"/>
    <property type="evidence" value="ECO:0007669"/>
    <property type="project" value="TreeGrafter"/>
</dbReference>
<evidence type="ECO:0000256" key="3">
    <source>
        <dbReference type="ARBA" id="ARBA00022801"/>
    </source>
</evidence>
<dbReference type="InterPro" id="IPR002508">
    <property type="entry name" value="MurNAc-LAA_cat"/>
</dbReference>
<comment type="caution">
    <text evidence="5">The sequence shown here is derived from an EMBL/GenBank/DDBJ whole genome shotgun (WGS) entry which is preliminary data.</text>
</comment>
<sequence>MVAFNINSAQKKVVVINASHGGVDWGITYDSINEKELVLNISQYLSSINDAHIKFVGIRNTDDYISLNDRISKVDSIHPDLVITLHVAQDLDIRKSGVVVSVGKNNESDTSKQYGNKILNGFKSQKFGVNDSITTADTYFMNNVKEIPSVLIELGYLSNEKDRKALINSTTKEQIAKAITAALQ</sequence>
<feature type="domain" description="MurNAc-LAA" evidence="4">
    <location>
        <begin position="71"/>
        <end position="184"/>
    </location>
</feature>
<dbReference type="GO" id="GO:0008745">
    <property type="term" value="F:N-acetylmuramoyl-L-alanine amidase activity"/>
    <property type="evidence" value="ECO:0007669"/>
    <property type="project" value="UniProtKB-EC"/>
</dbReference>